<gene>
    <name evidence="2" type="ORF">J8N05_18675</name>
</gene>
<protein>
    <submittedName>
        <fullName evidence="2">Uncharacterized protein</fullName>
    </submittedName>
</protein>
<name>A0A940XV73_9ACTN</name>
<comment type="caution">
    <text evidence="2">The sequence shown here is derived from an EMBL/GenBank/DDBJ whole genome shotgun (WGS) entry which is preliminary data.</text>
</comment>
<evidence type="ECO:0000313" key="3">
    <source>
        <dbReference type="Proteomes" id="UP000677413"/>
    </source>
</evidence>
<organism evidence="2 3">
    <name type="scientific">Streptomyces liliiviolaceus</name>
    <dbReference type="NCBI Taxonomy" id="2823109"/>
    <lineage>
        <taxon>Bacteria</taxon>
        <taxon>Bacillati</taxon>
        <taxon>Actinomycetota</taxon>
        <taxon>Actinomycetes</taxon>
        <taxon>Kitasatosporales</taxon>
        <taxon>Streptomycetaceae</taxon>
        <taxon>Streptomyces</taxon>
    </lineage>
</organism>
<sequence length="320" mass="33514">MKRFEKVASASLLLSVLSAGAAPAAPAAVVPSREAPREVVSLRAYLADVYEGIGSGRFVEGHEREVDALGRAAGLIRSGRLADAAAAVRSSGYRVEEVRDRAAGRTYGVLREAVPCRMCWGTFVIDPGQGRRKVLVEAPHPQSDLHTEQFALEAFQRLGARALLVAGTKRDAGGPVTKCAFSASDMARNDRSAFLAVHRSLLRRGGWVLQYHGFKDKAGYPDVVISDGVERKTQGAAPRPGAHLARLGGELGERGITAGTYTGGGRFKDLAATCNPVGAQTRAAGALFVHLEHKPAIRASAAARAKAVEAAVAAVDGSGG</sequence>
<dbReference type="AlphaFoldDB" id="A0A940XV73"/>
<evidence type="ECO:0000313" key="2">
    <source>
        <dbReference type="EMBL" id="MBQ0850223.1"/>
    </source>
</evidence>
<dbReference type="EMBL" id="JAGPYQ010000001">
    <property type="protein sequence ID" value="MBQ0850223.1"/>
    <property type="molecule type" value="Genomic_DNA"/>
</dbReference>
<accession>A0A940XV73</accession>
<dbReference type="RefSeq" id="WP_210884199.1">
    <property type="nucleotide sequence ID" value="NZ_JAGPYQ010000001.1"/>
</dbReference>
<reference evidence="2 3" key="1">
    <citation type="submission" date="2021-04" db="EMBL/GenBank/DDBJ databases">
        <authorList>
            <person name="Tang X."/>
            <person name="Zhou X."/>
            <person name="Chen X."/>
            <person name="Cernava T."/>
            <person name="Zhang C."/>
        </authorList>
    </citation>
    <scope>NUCLEOTIDE SEQUENCE [LARGE SCALE GENOMIC DNA]</scope>
    <source>
        <strain evidence="2 3">BH-SS-21</strain>
    </source>
</reference>
<keyword evidence="1" id="KW-0732">Signal</keyword>
<proteinExistence type="predicted"/>
<feature type="signal peptide" evidence="1">
    <location>
        <begin position="1"/>
        <end position="21"/>
    </location>
</feature>
<dbReference type="Proteomes" id="UP000677413">
    <property type="component" value="Unassembled WGS sequence"/>
</dbReference>
<feature type="chain" id="PRO_5038372254" evidence="1">
    <location>
        <begin position="22"/>
        <end position="320"/>
    </location>
</feature>
<evidence type="ECO:0000256" key="1">
    <source>
        <dbReference type="SAM" id="SignalP"/>
    </source>
</evidence>
<keyword evidence="3" id="KW-1185">Reference proteome</keyword>